<gene>
    <name evidence="1" type="ORF">DZF91_13025</name>
</gene>
<protein>
    <submittedName>
        <fullName evidence="1">XRE family transcriptional regulator</fullName>
    </submittedName>
</protein>
<accession>A0A372JME8</accession>
<dbReference type="Proteomes" id="UP000261811">
    <property type="component" value="Unassembled WGS sequence"/>
</dbReference>
<dbReference type="InterPro" id="IPR011990">
    <property type="entry name" value="TPR-like_helical_dom_sf"/>
</dbReference>
<sequence length="354" mass="38764">MLSVDSATVFYQTLRSADQPEASLFVEVERLRQAMDRTLAMGTATEDQMDRLDESVLQLRRDYLVTPPLPMLCQLMLEFTDVQSLASHRQRGPIQRRLSHVAAILAVLAADALMKLGDLRQARSWYGTARTAADDAGDPRLRALVRAQEAMLPYYYGDLVDAVRLAAEAQSIARAIPCSPAALAAAAEGRARARLGDHSNAAQALAEAQRTFSKIKTSASANLAFDFTEERLYLYLSGAHAHMPDIQQARAVQERALTLCRRTTVPSIDPTLVMLDRAASLARSGEIAGACVLTEHALLGLPPEHRTSIVFVRARDVRRALAPVPRPPRELRRLDEVLGTELPASDGQSGRLHG</sequence>
<name>A0A372JME8_9ACTN</name>
<evidence type="ECO:0000313" key="2">
    <source>
        <dbReference type="Proteomes" id="UP000261811"/>
    </source>
</evidence>
<dbReference type="EMBL" id="QURH01000226">
    <property type="protein sequence ID" value="RFU41201.1"/>
    <property type="molecule type" value="Genomic_DNA"/>
</dbReference>
<proteinExistence type="predicted"/>
<keyword evidence="2" id="KW-1185">Reference proteome</keyword>
<dbReference type="SUPFAM" id="SSF48452">
    <property type="entry name" value="TPR-like"/>
    <property type="match status" value="1"/>
</dbReference>
<comment type="caution">
    <text evidence="1">The sequence shown here is derived from an EMBL/GenBank/DDBJ whole genome shotgun (WGS) entry which is preliminary data.</text>
</comment>
<dbReference type="Gene3D" id="1.25.40.10">
    <property type="entry name" value="Tetratricopeptide repeat domain"/>
    <property type="match status" value="1"/>
</dbReference>
<organism evidence="1 2">
    <name type="scientific">Actinomadura logoneensis</name>
    <dbReference type="NCBI Taxonomy" id="2293572"/>
    <lineage>
        <taxon>Bacteria</taxon>
        <taxon>Bacillati</taxon>
        <taxon>Actinomycetota</taxon>
        <taxon>Actinomycetes</taxon>
        <taxon>Streptosporangiales</taxon>
        <taxon>Thermomonosporaceae</taxon>
        <taxon>Actinomadura</taxon>
    </lineage>
</organism>
<reference evidence="1 2" key="1">
    <citation type="submission" date="2018-08" db="EMBL/GenBank/DDBJ databases">
        <title>Actinomadura jelena sp. nov., a novel Actinomycete isolated from soil in Chad.</title>
        <authorList>
            <person name="Shi L."/>
        </authorList>
    </citation>
    <scope>NUCLEOTIDE SEQUENCE [LARGE SCALE GENOMIC DNA]</scope>
    <source>
        <strain evidence="1 2">NEAU-G17</strain>
    </source>
</reference>
<dbReference type="AlphaFoldDB" id="A0A372JME8"/>
<evidence type="ECO:0000313" key="1">
    <source>
        <dbReference type="EMBL" id="RFU41201.1"/>
    </source>
</evidence>